<protein>
    <submittedName>
        <fullName evidence="1">Uncharacterized protein</fullName>
    </submittedName>
</protein>
<dbReference type="EMBL" id="AE017334">
    <property type="protein sequence ID" value="AAT33833.1"/>
    <property type="molecule type" value="Genomic_DNA"/>
</dbReference>
<evidence type="ECO:0000313" key="1">
    <source>
        <dbReference type="EMBL" id="AAT33833.1"/>
    </source>
</evidence>
<accession>A0A0F7R7M6</accession>
<evidence type="ECO:0000313" key="2">
    <source>
        <dbReference type="Proteomes" id="UP000000594"/>
    </source>
</evidence>
<reference evidence="1 2" key="1">
    <citation type="journal article" date="2009" name="J. Bacteriol.">
        <title>The complete genome sequence of Bacillus anthracis Ames 'Ancestor'.</title>
        <authorList>
            <person name="Ravel J."/>
            <person name="Jiang L."/>
            <person name="Stanley S.T."/>
            <person name="Wilson M.R."/>
            <person name="Decker R.S."/>
            <person name="Read T.D."/>
            <person name="Worsham P."/>
            <person name="Keim P.S."/>
            <person name="Salzberg S.L."/>
            <person name="Fraser-Liggett C.M."/>
            <person name="Rasko D.A."/>
        </authorList>
    </citation>
    <scope>NUCLEOTIDE SEQUENCE [LARGE SCALE GENOMIC DNA]</scope>
    <source>
        <strain evidence="2">Ames ancestor</strain>
    </source>
</reference>
<keyword evidence="2" id="KW-1185">Reference proteome</keyword>
<gene>
    <name evidence="1" type="ordered locus">GBAA_4709</name>
</gene>
<dbReference type="PATRIC" id="fig|1392.238.peg.4914"/>
<organism evidence="1 2">
    <name type="scientific">Bacillus anthracis</name>
    <name type="common">anthrax bacterium</name>
    <dbReference type="NCBI Taxonomy" id="1392"/>
    <lineage>
        <taxon>Bacteria</taxon>
        <taxon>Bacillati</taxon>
        <taxon>Bacillota</taxon>
        <taxon>Bacilli</taxon>
        <taxon>Bacillales</taxon>
        <taxon>Bacillaceae</taxon>
        <taxon>Bacillus</taxon>
        <taxon>Bacillus cereus group</taxon>
    </lineage>
</organism>
<proteinExistence type="predicted"/>
<dbReference type="Proteomes" id="UP000000594">
    <property type="component" value="Chromosome"/>
</dbReference>
<name>A0A0F7R7M6_BACAN</name>
<accession>E9R574</accession>
<sequence length="50" mass="5909">MKIFKGKSRKVTNDYFNPQLFSKSISLRVDSPKNKQEKKVNFASDYREIP</sequence>
<dbReference type="KEGG" id="bar:GBAA_4709"/>
<accession>Q6KM11</accession>
<dbReference type="AlphaFoldDB" id="A0A0F7R7M6"/>
<accession>Q81LB5</accession>